<feature type="non-terminal residue" evidence="1">
    <location>
        <position position="1"/>
    </location>
</feature>
<keyword evidence="2" id="KW-1185">Reference proteome</keyword>
<dbReference type="AlphaFoldDB" id="A0A6A5SF52"/>
<dbReference type="OrthoDB" id="3940997at2759"/>
<name>A0A6A5SF52_9PLEO</name>
<evidence type="ECO:0000313" key="2">
    <source>
        <dbReference type="Proteomes" id="UP000800038"/>
    </source>
</evidence>
<feature type="non-terminal residue" evidence="1">
    <location>
        <position position="73"/>
    </location>
</feature>
<accession>A0A6A5SF52</accession>
<protein>
    <submittedName>
        <fullName evidence="1">Uncharacterized protein</fullName>
    </submittedName>
</protein>
<reference evidence="1" key="1">
    <citation type="journal article" date="2020" name="Stud. Mycol.">
        <title>101 Dothideomycetes genomes: a test case for predicting lifestyles and emergence of pathogens.</title>
        <authorList>
            <person name="Haridas S."/>
            <person name="Albert R."/>
            <person name="Binder M."/>
            <person name="Bloem J."/>
            <person name="Labutti K."/>
            <person name="Salamov A."/>
            <person name="Andreopoulos B."/>
            <person name="Baker S."/>
            <person name="Barry K."/>
            <person name="Bills G."/>
            <person name="Bluhm B."/>
            <person name="Cannon C."/>
            <person name="Castanera R."/>
            <person name="Culley D."/>
            <person name="Daum C."/>
            <person name="Ezra D."/>
            <person name="Gonzalez J."/>
            <person name="Henrissat B."/>
            <person name="Kuo A."/>
            <person name="Liang C."/>
            <person name="Lipzen A."/>
            <person name="Lutzoni F."/>
            <person name="Magnuson J."/>
            <person name="Mondo S."/>
            <person name="Nolan M."/>
            <person name="Ohm R."/>
            <person name="Pangilinan J."/>
            <person name="Park H.-J."/>
            <person name="Ramirez L."/>
            <person name="Alfaro M."/>
            <person name="Sun H."/>
            <person name="Tritt A."/>
            <person name="Yoshinaga Y."/>
            <person name="Zwiers L.-H."/>
            <person name="Turgeon B."/>
            <person name="Goodwin S."/>
            <person name="Spatafora J."/>
            <person name="Crous P."/>
            <person name="Grigoriev I."/>
        </authorList>
    </citation>
    <scope>NUCLEOTIDE SEQUENCE</scope>
    <source>
        <strain evidence="1">CBS 161.51</strain>
    </source>
</reference>
<proteinExistence type="predicted"/>
<organism evidence="1 2">
    <name type="scientific">Clathrospora elynae</name>
    <dbReference type="NCBI Taxonomy" id="706981"/>
    <lineage>
        <taxon>Eukaryota</taxon>
        <taxon>Fungi</taxon>
        <taxon>Dikarya</taxon>
        <taxon>Ascomycota</taxon>
        <taxon>Pezizomycotina</taxon>
        <taxon>Dothideomycetes</taxon>
        <taxon>Pleosporomycetidae</taxon>
        <taxon>Pleosporales</taxon>
        <taxon>Diademaceae</taxon>
        <taxon>Clathrospora</taxon>
    </lineage>
</organism>
<sequence>IEEYDILPGNIYKMDEKGFMIEQIGRSKRRVFSRETWEKRRKTEVLQDGSHEWIRVLAYVGADRDALPLGLIF</sequence>
<dbReference type="EMBL" id="ML976085">
    <property type="protein sequence ID" value="KAF1939271.1"/>
    <property type="molecule type" value="Genomic_DNA"/>
</dbReference>
<evidence type="ECO:0000313" key="1">
    <source>
        <dbReference type="EMBL" id="KAF1939271.1"/>
    </source>
</evidence>
<gene>
    <name evidence="1" type="ORF">EJ02DRAFT_295142</name>
</gene>
<dbReference type="Proteomes" id="UP000800038">
    <property type="component" value="Unassembled WGS sequence"/>
</dbReference>